<evidence type="ECO:0000256" key="4">
    <source>
        <dbReference type="SAM" id="MobiDB-lite"/>
    </source>
</evidence>
<dbReference type="GO" id="GO:0005525">
    <property type="term" value="F:GTP binding"/>
    <property type="evidence" value="ECO:0007669"/>
    <property type="project" value="UniProtKB-KW"/>
</dbReference>
<accession>A0A3Q3F7A4</accession>
<feature type="region of interest" description="Disordered" evidence="4">
    <location>
        <begin position="1"/>
        <end position="27"/>
    </location>
</feature>
<dbReference type="Ensembl" id="ENSKMAT00000009493.1">
    <property type="protein sequence ID" value="ENSKMAP00000009352.1"/>
    <property type="gene ID" value="ENSKMAG00000007013.1"/>
</dbReference>
<protein>
    <submittedName>
        <fullName evidence="6">GTPase IMAP family member 8-like</fullName>
    </submittedName>
</protein>
<dbReference type="SUPFAM" id="SSF52540">
    <property type="entry name" value="P-loop containing nucleoside triphosphate hydrolases"/>
    <property type="match status" value="2"/>
</dbReference>
<dbReference type="Pfam" id="PF04548">
    <property type="entry name" value="AIG1"/>
    <property type="match status" value="2"/>
</dbReference>
<evidence type="ECO:0000313" key="7">
    <source>
        <dbReference type="Proteomes" id="UP000264800"/>
    </source>
</evidence>
<evidence type="ECO:0000256" key="1">
    <source>
        <dbReference type="ARBA" id="ARBA00008535"/>
    </source>
</evidence>
<reference evidence="6" key="1">
    <citation type="submission" date="2025-08" db="UniProtKB">
        <authorList>
            <consortium name="Ensembl"/>
        </authorList>
    </citation>
    <scope>IDENTIFICATION</scope>
</reference>
<dbReference type="PANTHER" id="PTHR10903:SF184">
    <property type="entry name" value="GTP-BINDING PROTEIN A"/>
    <property type="match status" value="1"/>
</dbReference>
<evidence type="ECO:0000313" key="6">
    <source>
        <dbReference type="Ensembl" id="ENSKMAP00000009352.1"/>
    </source>
</evidence>
<dbReference type="STRING" id="37003.ENSKMAP00000009352"/>
<feature type="domain" description="AIG1-type G" evidence="5">
    <location>
        <begin position="25"/>
        <end position="225"/>
    </location>
</feature>
<evidence type="ECO:0000256" key="2">
    <source>
        <dbReference type="ARBA" id="ARBA00022741"/>
    </source>
</evidence>
<comment type="similarity">
    <text evidence="1">Belongs to the TRAFAC class TrmE-Era-EngA-EngB-Septin-like GTPase superfamily. AIG1/Toc34/Toc159-like paraseptin GTPase family. IAN subfamily.</text>
</comment>
<dbReference type="GeneID" id="108229609"/>
<keyword evidence="7" id="KW-1185">Reference proteome</keyword>
<evidence type="ECO:0000259" key="5">
    <source>
        <dbReference type="PROSITE" id="PS51720"/>
    </source>
</evidence>
<sequence length="503" mass="54325">MDSDSPGPGPGPDPGPDPGPSPGPGPDLTIILLGNSGVGKSASGNTILGRVAFESKASFTTSKVPIRQETEKVFGKLIQVIDTPGILESEGLIRSCCEEVLRTPGPHLFLLVVKADRFTAEQKKAVEAAIRVVGEPAFRSCFLLFTYGDSLKNTSLEDFIFSDDQSSLPEVARRFSKRFHLFNNEDKGGEQVRALLLRSGHLQDASPGGSNDGRNHRMDWTVSVGGSVGSEDIRNHRTGPPDHVGGSFGPGDRRILLIGPVGGGKSSSGNTLLGFRCFEPDCDFAGVRKGHKQVSAVVDGGQIIVVDSAGLSGEDLTVDQLVSEIRSVMDLADPGPHVFVIVVKIGRLSTGDSRVLQVLTRLIHGDISKHAAVLFTHGDTLTDSSLQDRIRSSPCVSELVSVCRQRLCVLDNTQTGDRLQVQRVLRLINDIIRENQGRHCSSDTLTTPEPEPDLRDLGLPAPRLCCRLWICVSGCLQAQSIRRTVVRTLSMLPISSDTYRYFY</sequence>
<dbReference type="Proteomes" id="UP000264800">
    <property type="component" value="Unplaced"/>
</dbReference>
<dbReference type="OrthoDB" id="8954335at2759"/>
<dbReference type="OMA" id="NVRTHGV"/>
<dbReference type="Gene3D" id="3.40.50.300">
    <property type="entry name" value="P-loop containing nucleotide triphosphate hydrolases"/>
    <property type="match status" value="2"/>
</dbReference>
<evidence type="ECO:0000256" key="3">
    <source>
        <dbReference type="ARBA" id="ARBA00023134"/>
    </source>
</evidence>
<feature type="domain" description="AIG1-type G" evidence="5">
    <location>
        <begin position="250"/>
        <end position="449"/>
    </location>
</feature>
<dbReference type="InterPro" id="IPR027417">
    <property type="entry name" value="P-loop_NTPase"/>
</dbReference>
<keyword evidence="3" id="KW-0342">GTP-binding</keyword>
<keyword evidence="2" id="KW-0547">Nucleotide-binding</keyword>
<dbReference type="AlphaFoldDB" id="A0A3Q3F7A4"/>
<dbReference type="InterPro" id="IPR006703">
    <property type="entry name" value="G_AIG1"/>
</dbReference>
<feature type="compositionally biased region" description="Pro residues" evidence="4">
    <location>
        <begin position="7"/>
        <end position="25"/>
    </location>
</feature>
<name>A0A3Q3F7A4_KRYMA</name>
<dbReference type="InterPro" id="IPR045058">
    <property type="entry name" value="GIMA/IAN/Toc"/>
</dbReference>
<reference evidence="6" key="2">
    <citation type="submission" date="2025-09" db="UniProtKB">
        <authorList>
            <consortium name="Ensembl"/>
        </authorList>
    </citation>
    <scope>IDENTIFICATION</scope>
</reference>
<dbReference type="KEGG" id="kmr:108229609"/>
<dbReference type="GeneTree" id="ENSGT00940000154844"/>
<dbReference type="PANTHER" id="PTHR10903">
    <property type="entry name" value="GTPASE, IMAP FAMILY MEMBER-RELATED"/>
    <property type="match status" value="1"/>
</dbReference>
<organism evidence="6 7">
    <name type="scientific">Kryptolebias marmoratus</name>
    <name type="common">Mangrove killifish</name>
    <name type="synonym">Rivulus marmoratus</name>
    <dbReference type="NCBI Taxonomy" id="37003"/>
    <lineage>
        <taxon>Eukaryota</taxon>
        <taxon>Metazoa</taxon>
        <taxon>Chordata</taxon>
        <taxon>Craniata</taxon>
        <taxon>Vertebrata</taxon>
        <taxon>Euteleostomi</taxon>
        <taxon>Actinopterygii</taxon>
        <taxon>Neopterygii</taxon>
        <taxon>Teleostei</taxon>
        <taxon>Neoteleostei</taxon>
        <taxon>Acanthomorphata</taxon>
        <taxon>Ovalentaria</taxon>
        <taxon>Atherinomorphae</taxon>
        <taxon>Cyprinodontiformes</taxon>
        <taxon>Rivulidae</taxon>
        <taxon>Kryptolebias</taxon>
    </lineage>
</organism>
<dbReference type="RefSeq" id="XP_017260768.1">
    <property type="nucleotide sequence ID" value="XM_017405279.3"/>
</dbReference>
<dbReference type="PROSITE" id="PS51720">
    <property type="entry name" value="G_AIG1"/>
    <property type="match status" value="2"/>
</dbReference>
<proteinExistence type="inferred from homology"/>